<name>A0A5J5EI40_9PEZI</name>
<keyword evidence="2" id="KW-1185">Reference proteome</keyword>
<proteinExistence type="predicted"/>
<sequence>MSICENLAVGEDGVQAYVGCREQIIVLPERAPLSWIVSRVAAWYWGAGDRYSLAVLLADCDLTHVELDCAETWVPVASDPKARSDQSRGNGHGAVDMSDWIVAAEMYTLRPGRHFGVPISAVPE</sequence>
<dbReference type="Proteomes" id="UP000326924">
    <property type="component" value="Unassembled WGS sequence"/>
</dbReference>
<organism evidence="1 2">
    <name type="scientific">Sphaerosporella brunnea</name>
    <dbReference type="NCBI Taxonomy" id="1250544"/>
    <lineage>
        <taxon>Eukaryota</taxon>
        <taxon>Fungi</taxon>
        <taxon>Dikarya</taxon>
        <taxon>Ascomycota</taxon>
        <taxon>Pezizomycotina</taxon>
        <taxon>Pezizomycetes</taxon>
        <taxon>Pezizales</taxon>
        <taxon>Pyronemataceae</taxon>
        <taxon>Sphaerosporella</taxon>
    </lineage>
</organism>
<evidence type="ECO:0000313" key="1">
    <source>
        <dbReference type="EMBL" id="KAA8894914.1"/>
    </source>
</evidence>
<dbReference type="InParanoid" id="A0A5J5EI40"/>
<reference evidence="1 2" key="1">
    <citation type="submission" date="2019-09" db="EMBL/GenBank/DDBJ databases">
        <title>Draft genome of the ectomycorrhizal ascomycete Sphaerosporella brunnea.</title>
        <authorList>
            <consortium name="DOE Joint Genome Institute"/>
            <person name="Benucci G.M."/>
            <person name="Marozzi G."/>
            <person name="Antonielli L."/>
            <person name="Sanchez S."/>
            <person name="Marco P."/>
            <person name="Wang X."/>
            <person name="Falini L.B."/>
            <person name="Barry K."/>
            <person name="Haridas S."/>
            <person name="Lipzen A."/>
            <person name="Labutti K."/>
            <person name="Grigoriev I.V."/>
            <person name="Murat C."/>
            <person name="Martin F."/>
            <person name="Albertini E."/>
            <person name="Donnini D."/>
            <person name="Bonito G."/>
        </authorList>
    </citation>
    <scope>NUCLEOTIDE SEQUENCE [LARGE SCALE GENOMIC DNA]</scope>
    <source>
        <strain evidence="1 2">Sb_GMNB300</strain>
    </source>
</reference>
<protein>
    <submittedName>
        <fullName evidence="1">Uncharacterized protein</fullName>
    </submittedName>
</protein>
<accession>A0A5J5EI40</accession>
<gene>
    <name evidence="1" type="ORF">FN846DRAFT_912365</name>
</gene>
<evidence type="ECO:0000313" key="2">
    <source>
        <dbReference type="Proteomes" id="UP000326924"/>
    </source>
</evidence>
<dbReference type="AlphaFoldDB" id="A0A5J5EI40"/>
<dbReference type="EMBL" id="VXIS01000302">
    <property type="protein sequence ID" value="KAA8894914.1"/>
    <property type="molecule type" value="Genomic_DNA"/>
</dbReference>
<comment type="caution">
    <text evidence="1">The sequence shown here is derived from an EMBL/GenBank/DDBJ whole genome shotgun (WGS) entry which is preliminary data.</text>
</comment>